<protein>
    <submittedName>
        <fullName evidence="1">Uncharacterized protein</fullName>
    </submittedName>
</protein>
<dbReference type="EMBL" id="GBRH01243816">
    <property type="protein sequence ID" value="JAD54079.1"/>
    <property type="molecule type" value="Transcribed_RNA"/>
</dbReference>
<accession>A0A0A9AQS4</accession>
<sequence>MCNSKQNAVMFPRLVTVHSSYLSMICSVIRL</sequence>
<reference evidence="1" key="1">
    <citation type="submission" date="2014-09" db="EMBL/GenBank/DDBJ databases">
        <authorList>
            <person name="Magalhaes I.L.F."/>
            <person name="Oliveira U."/>
            <person name="Santos F.R."/>
            <person name="Vidigal T.H.D.A."/>
            <person name="Brescovit A.D."/>
            <person name="Santos A.J."/>
        </authorList>
    </citation>
    <scope>NUCLEOTIDE SEQUENCE</scope>
    <source>
        <tissue evidence="1">Shoot tissue taken approximately 20 cm above the soil surface</tissue>
    </source>
</reference>
<proteinExistence type="predicted"/>
<dbReference type="AlphaFoldDB" id="A0A0A9AQS4"/>
<name>A0A0A9AQS4_ARUDO</name>
<organism evidence="1">
    <name type="scientific">Arundo donax</name>
    <name type="common">Giant reed</name>
    <name type="synonym">Donax arundinaceus</name>
    <dbReference type="NCBI Taxonomy" id="35708"/>
    <lineage>
        <taxon>Eukaryota</taxon>
        <taxon>Viridiplantae</taxon>
        <taxon>Streptophyta</taxon>
        <taxon>Embryophyta</taxon>
        <taxon>Tracheophyta</taxon>
        <taxon>Spermatophyta</taxon>
        <taxon>Magnoliopsida</taxon>
        <taxon>Liliopsida</taxon>
        <taxon>Poales</taxon>
        <taxon>Poaceae</taxon>
        <taxon>PACMAD clade</taxon>
        <taxon>Arundinoideae</taxon>
        <taxon>Arundineae</taxon>
        <taxon>Arundo</taxon>
    </lineage>
</organism>
<evidence type="ECO:0000313" key="1">
    <source>
        <dbReference type="EMBL" id="JAD54079.1"/>
    </source>
</evidence>
<reference evidence="1" key="2">
    <citation type="journal article" date="2015" name="Data Brief">
        <title>Shoot transcriptome of the giant reed, Arundo donax.</title>
        <authorList>
            <person name="Barrero R.A."/>
            <person name="Guerrero F.D."/>
            <person name="Moolhuijzen P."/>
            <person name="Goolsby J.A."/>
            <person name="Tidwell J."/>
            <person name="Bellgard S.E."/>
            <person name="Bellgard M.I."/>
        </authorList>
    </citation>
    <scope>NUCLEOTIDE SEQUENCE</scope>
    <source>
        <tissue evidence="1">Shoot tissue taken approximately 20 cm above the soil surface</tissue>
    </source>
</reference>